<organism evidence="2 3">
    <name type="scientific">Cannabis sativa</name>
    <name type="common">Hemp</name>
    <name type="synonym">Marijuana</name>
    <dbReference type="NCBI Taxonomy" id="3483"/>
    <lineage>
        <taxon>Eukaryota</taxon>
        <taxon>Viridiplantae</taxon>
        <taxon>Streptophyta</taxon>
        <taxon>Embryophyta</taxon>
        <taxon>Tracheophyta</taxon>
        <taxon>Spermatophyta</taxon>
        <taxon>Magnoliopsida</taxon>
        <taxon>eudicotyledons</taxon>
        <taxon>Gunneridae</taxon>
        <taxon>Pentapetalae</taxon>
        <taxon>rosids</taxon>
        <taxon>fabids</taxon>
        <taxon>Rosales</taxon>
        <taxon>Cannabaceae</taxon>
        <taxon>Cannabis</taxon>
    </lineage>
</organism>
<reference evidence="2" key="1">
    <citation type="submission" date="2018-11" db="EMBL/GenBank/DDBJ databases">
        <authorList>
            <person name="Grassa J C."/>
        </authorList>
    </citation>
    <scope>NUCLEOTIDE SEQUENCE [LARGE SCALE GENOMIC DNA]</scope>
</reference>
<protein>
    <submittedName>
        <fullName evidence="2">Uncharacterized protein</fullName>
    </submittedName>
</protein>
<proteinExistence type="predicted"/>
<evidence type="ECO:0000313" key="3">
    <source>
        <dbReference type="Proteomes" id="UP000596661"/>
    </source>
</evidence>
<dbReference type="Proteomes" id="UP000596661">
    <property type="component" value="Chromosome 9"/>
</dbReference>
<dbReference type="EnsemblPlants" id="evm.model.09.347">
    <property type="protein sequence ID" value="cds.evm.model.09.347"/>
    <property type="gene ID" value="evm.TU.09.347"/>
</dbReference>
<name>A0A803QFV4_CANSA</name>
<accession>A0A803QFV4</accession>
<feature type="compositionally biased region" description="Polar residues" evidence="1">
    <location>
        <begin position="45"/>
        <end position="54"/>
    </location>
</feature>
<feature type="region of interest" description="Disordered" evidence="1">
    <location>
        <begin position="31"/>
        <end position="54"/>
    </location>
</feature>
<dbReference type="Gramene" id="evm.model.09.347">
    <property type="protein sequence ID" value="cds.evm.model.09.347"/>
    <property type="gene ID" value="evm.TU.09.347"/>
</dbReference>
<keyword evidence="3" id="KW-1185">Reference proteome</keyword>
<dbReference type="EMBL" id="UZAU01000723">
    <property type="status" value="NOT_ANNOTATED_CDS"/>
    <property type="molecule type" value="Genomic_DNA"/>
</dbReference>
<evidence type="ECO:0000256" key="1">
    <source>
        <dbReference type="SAM" id="MobiDB-lite"/>
    </source>
</evidence>
<feature type="compositionally biased region" description="Basic and acidic residues" evidence="1">
    <location>
        <begin position="31"/>
        <end position="44"/>
    </location>
</feature>
<reference evidence="2" key="2">
    <citation type="submission" date="2021-03" db="UniProtKB">
        <authorList>
            <consortium name="EnsemblPlants"/>
        </authorList>
    </citation>
    <scope>IDENTIFICATION</scope>
</reference>
<dbReference type="AlphaFoldDB" id="A0A803QFV4"/>
<evidence type="ECO:0000313" key="2">
    <source>
        <dbReference type="EnsemblPlants" id="cds.evm.model.09.347"/>
    </source>
</evidence>
<sequence length="125" mass="14517">MCTLRGQELFKNTKLRHTEARHVQVEVRLEVKASDNGEQEHVEETNQTQDSSLDTYQLARDRIRRDSRAPAMFGFVDYTAHALTIASEIENVEPATYEEAINCKNRDKWHQAIDEEKKSLLKNKT</sequence>